<dbReference type="EMBL" id="PPSL01000014">
    <property type="protein sequence ID" value="PQJ08753.1"/>
    <property type="molecule type" value="Genomic_DNA"/>
</dbReference>
<dbReference type="Proteomes" id="UP000239872">
    <property type="component" value="Unassembled WGS sequence"/>
</dbReference>
<dbReference type="SUPFAM" id="SSF56925">
    <property type="entry name" value="OMPA-like"/>
    <property type="match status" value="1"/>
</dbReference>
<comment type="caution">
    <text evidence="2">The sequence shown here is derived from an EMBL/GenBank/DDBJ whole genome shotgun (WGS) entry which is preliminary data.</text>
</comment>
<dbReference type="OrthoDB" id="658990at2"/>
<proteinExistence type="predicted"/>
<feature type="signal peptide" evidence="1">
    <location>
        <begin position="1"/>
        <end position="18"/>
    </location>
</feature>
<feature type="chain" id="PRO_5015404400" description="Outer membrane protein beta-barrel domain-containing protein" evidence="1">
    <location>
        <begin position="19"/>
        <end position="219"/>
    </location>
</feature>
<evidence type="ECO:0000256" key="1">
    <source>
        <dbReference type="SAM" id="SignalP"/>
    </source>
</evidence>
<accession>A0A2S7SPC9</accession>
<reference evidence="2 3" key="1">
    <citation type="submission" date="2018-01" db="EMBL/GenBank/DDBJ databases">
        <title>A novel member of the phylum Bacteroidetes isolated from glacier ice.</title>
        <authorList>
            <person name="Liu Q."/>
            <person name="Xin Y.-H."/>
        </authorList>
    </citation>
    <scope>NUCLEOTIDE SEQUENCE [LARGE SCALE GENOMIC DNA]</scope>
    <source>
        <strain evidence="2 3">RB1R16</strain>
    </source>
</reference>
<evidence type="ECO:0000313" key="2">
    <source>
        <dbReference type="EMBL" id="PQJ08753.1"/>
    </source>
</evidence>
<sequence>MRSILLLSLLFSCGIAQAQTVSVAPEVKKAKPVDTLQPSFIRHSVIATLAVGFIDGHRTDFSVPKGFEKNNTSGFAPIYGKLEYGVSSNMSLGLTVSYDGYFGNYYQLYTANGRDYKRYRSDKTDIYSAGLSAYYHFGKIIPVKRLDVFVGLGFLINNEHHSALPQGDSTVKLTERNITPSLKAGVRYYVASRSSLFADFGYDKCSLFCLGYSCRFMKK</sequence>
<keyword evidence="3" id="KW-1185">Reference proteome</keyword>
<gene>
    <name evidence="2" type="ORF">CJD36_022590</name>
</gene>
<dbReference type="InterPro" id="IPR011250">
    <property type="entry name" value="OMP/PagP_B-barrel"/>
</dbReference>
<dbReference type="Gene3D" id="2.40.160.20">
    <property type="match status" value="1"/>
</dbReference>
<evidence type="ECO:0000313" key="3">
    <source>
        <dbReference type="Proteomes" id="UP000239872"/>
    </source>
</evidence>
<organism evidence="2 3">
    <name type="scientific">Flavipsychrobacter stenotrophus</name>
    <dbReference type="NCBI Taxonomy" id="2077091"/>
    <lineage>
        <taxon>Bacteria</taxon>
        <taxon>Pseudomonadati</taxon>
        <taxon>Bacteroidota</taxon>
        <taxon>Chitinophagia</taxon>
        <taxon>Chitinophagales</taxon>
        <taxon>Chitinophagaceae</taxon>
        <taxon>Flavipsychrobacter</taxon>
    </lineage>
</organism>
<dbReference type="RefSeq" id="WP_105041483.1">
    <property type="nucleotide sequence ID" value="NZ_PPSL01000014.1"/>
</dbReference>
<dbReference type="AlphaFoldDB" id="A0A2S7SPC9"/>
<name>A0A2S7SPC9_9BACT</name>
<protein>
    <recommendedName>
        <fullName evidence="4">Outer membrane protein beta-barrel domain-containing protein</fullName>
    </recommendedName>
</protein>
<keyword evidence="1" id="KW-0732">Signal</keyword>
<evidence type="ECO:0008006" key="4">
    <source>
        <dbReference type="Google" id="ProtNLM"/>
    </source>
</evidence>